<evidence type="ECO:0000256" key="1">
    <source>
        <dbReference type="SAM" id="Phobius"/>
    </source>
</evidence>
<evidence type="ECO:0000313" key="4">
    <source>
        <dbReference type="Proteomes" id="UP000614410"/>
    </source>
</evidence>
<organism evidence="3 4">
    <name type="scientific">Candidatus Amunia macphersoniae</name>
    <dbReference type="NCBI Taxonomy" id="3127014"/>
    <lineage>
        <taxon>Bacteria</taxon>
        <taxon>Bacillati</taxon>
        <taxon>Candidatus Dormiibacterota</taxon>
        <taxon>Candidatus Dormibacteria</taxon>
        <taxon>Candidatus Aeolococcales</taxon>
        <taxon>Candidatus Aeolococcaceae</taxon>
        <taxon>Candidatus Amunia</taxon>
    </lineage>
</organism>
<dbReference type="Gene3D" id="2.130.10.10">
    <property type="entry name" value="YVTN repeat-like/Quinoprotein amine dehydrogenase"/>
    <property type="match status" value="1"/>
</dbReference>
<dbReference type="InterPro" id="IPR036278">
    <property type="entry name" value="Sialidase_sf"/>
</dbReference>
<reference evidence="3 4" key="1">
    <citation type="submission" date="2020-10" db="EMBL/GenBank/DDBJ databases">
        <title>Ca. Dormibacterota MAGs.</title>
        <authorList>
            <person name="Montgomery K."/>
        </authorList>
    </citation>
    <scope>NUCLEOTIDE SEQUENCE [LARGE SCALE GENOMIC DNA]</scope>
    <source>
        <strain evidence="3">Mitchell_Peninsula_5</strain>
    </source>
</reference>
<sequence length="558" mass="57339">MQSMTRMGWHRKLLLATGTLVMCGGGLASSTAAHASGPAANQALTVAATQLSYSATPETTNPDTEPVNGAAPYTGAPLVLQSSITGREAGEPTIGINKKGTVFIPGDTFDSTGGALARNIELKTTDHGVTFKDISPNVAGVNTHPVTLDTITYVDKTYGRLFTLDTTAAAGSLLSFSDDEGATYTTTMALAAGVNDHQTVVTGVVPPGSPLITLDPKFPKLVYYCVNTVAAVSCSRSLDGGVSFIQMNSPFPLHIAQSLPLSGLCSSLVGHMVTDPAGNLYVPSAFNEIAGCGQPQVAVSHDAGNTWTQAFVNTNINDPYNNVGLASDTAGNIYSIWQDDKHNLPYMSVSRNQGAQWSTPVMVAPPGVRVSNFPAIDAGDPGRVAISFPGSADALANTDNTKAPWQYYVAFSNDALAPSPHFVSQVTQIANGPGTTTTTMHRGACNGRCGGLFDFLDVKVAPTAGGPGWAALSDDCTGPCGTPGGGVSNDPSAGMGLTVEEISGPAQLGSGMDLGPPAGNVPETPMALLLPLAAVSVGVGMIVQRRRAGRGGRMTAVR</sequence>
<dbReference type="SUPFAM" id="SSF50939">
    <property type="entry name" value="Sialidases"/>
    <property type="match status" value="1"/>
</dbReference>
<dbReference type="EMBL" id="JAEKNN010000030">
    <property type="protein sequence ID" value="MBJ7609164.1"/>
    <property type="molecule type" value="Genomic_DNA"/>
</dbReference>
<feature type="transmembrane region" description="Helical" evidence="1">
    <location>
        <begin position="526"/>
        <end position="543"/>
    </location>
</feature>
<dbReference type="CDD" id="cd15482">
    <property type="entry name" value="Sialidase_non-viral"/>
    <property type="match status" value="1"/>
</dbReference>
<comment type="caution">
    <text evidence="3">The sequence shown here is derived from an EMBL/GenBank/DDBJ whole genome shotgun (WGS) entry which is preliminary data.</text>
</comment>
<name>A0A934KEU0_9BACT</name>
<evidence type="ECO:0000313" key="3">
    <source>
        <dbReference type="EMBL" id="MBJ7609164.1"/>
    </source>
</evidence>
<protein>
    <recommendedName>
        <fullName evidence="5">Exo-alpha-sialidase</fullName>
    </recommendedName>
</protein>
<proteinExistence type="predicted"/>
<gene>
    <name evidence="3" type="ORF">JF887_06995</name>
</gene>
<dbReference type="AlphaFoldDB" id="A0A934KEU0"/>
<dbReference type="InterPro" id="IPR015943">
    <property type="entry name" value="WD40/YVTN_repeat-like_dom_sf"/>
</dbReference>
<accession>A0A934KEU0</accession>
<feature type="signal peptide" evidence="2">
    <location>
        <begin position="1"/>
        <end position="35"/>
    </location>
</feature>
<feature type="chain" id="PRO_5037627070" description="Exo-alpha-sialidase" evidence="2">
    <location>
        <begin position="36"/>
        <end position="558"/>
    </location>
</feature>
<evidence type="ECO:0008006" key="5">
    <source>
        <dbReference type="Google" id="ProtNLM"/>
    </source>
</evidence>
<dbReference type="Proteomes" id="UP000614410">
    <property type="component" value="Unassembled WGS sequence"/>
</dbReference>
<keyword evidence="1" id="KW-0472">Membrane</keyword>
<keyword evidence="2" id="KW-0732">Signal</keyword>
<evidence type="ECO:0000256" key="2">
    <source>
        <dbReference type="SAM" id="SignalP"/>
    </source>
</evidence>
<keyword evidence="1" id="KW-0812">Transmembrane</keyword>
<keyword evidence="1" id="KW-1133">Transmembrane helix</keyword>